<keyword evidence="3" id="KW-1185">Reference proteome</keyword>
<gene>
    <name evidence="2" type="ORF">M9Y10_027646</name>
</gene>
<sequence length="69" mass="8202">MRTTLKISILEIKMEQLMKDVEEKQKQNQPLEKDNSLMKEVYQLSEELTLIKNEKNQLQANNEVHTDDN</sequence>
<proteinExistence type="predicted"/>
<accession>A0ABR2H3T3</accession>
<name>A0ABR2H3T3_9EUKA</name>
<protein>
    <recommendedName>
        <fullName evidence="4">Phage protein</fullName>
    </recommendedName>
</protein>
<evidence type="ECO:0000256" key="1">
    <source>
        <dbReference type="SAM" id="Coils"/>
    </source>
</evidence>
<feature type="coiled-coil region" evidence="1">
    <location>
        <begin position="7"/>
        <end position="68"/>
    </location>
</feature>
<dbReference type="EMBL" id="JAPFFF010000043">
    <property type="protein sequence ID" value="KAK8840821.1"/>
    <property type="molecule type" value="Genomic_DNA"/>
</dbReference>
<reference evidence="2 3" key="1">
    <citation type="submission" date="2024-04" db="EMBL/GenBank/DDBJ databases">
        <title>Tritrichomonas musculus Genome.</title>
        <authorList>
            <person name="Alves-Ferreira E."/>
            <person name="Grigg M."/>
            <person name="Lorenzi H."/>
            <person name="Galac M."/>
        </authorList>
    </citation>
    <scope>NUCLEOTIDE SEQUENCE [LARGE SCALE GENOMIC DNA]</scope>
    <source>
        <strain evidence="2 3">EAF2021</strain>
    </source>
</reference>
<dbReference type="Proteomes" id="UP001470230">
    <property type="component" value="Unassembled WGS sequence"/>
</dbReference>
<comment type="caution">
    <text evidence="2">The sequence shown here is derived from an EMBL/GenBank/DDBJ whole genome shotgun (WGS) entry which is preliminary data.</text>
</comment>
<evidence type="ECO:0008006" key="4">
    <source>
        <dbReference type="Google" id="ProtNLM"/>
    </source>
</evidence>
<evidence type="ECO:0000313" key="3">
    <source>
        <dbReference type="Proteomes" id="UP001470230"/>
    </source>
</evidence>
<evidence type="ECO:0000313" key="2">
    <source>
        <dbReference type="EMBL" id="KAK8840821.1"/>
    </source>
</evidence>
<keyword evidence="1" id="KW-0175">Coiled coil</keyword>
<organism evidence="2 3">
    <name type="scientific">Tritrichomonas musculus</name>
    <dbReference type="NCBI Taxonomy" id="1915356"/>
    <lineage>
        <taxon>Eukaryota</taxon>
        <taxon>Metamonada</taxon>
        <taxon>Parabasalia</taxon>
        <taxon>Tritrichomonadida</taxon>
        <taxon>Tritrichomonadidae</taxon>
        <taxon>Tritrichomonas</taxon>
    </lineage>
</organism>